<sequence length="378" mass="39695">MTGAELEDYLSRIRSFARERVTPAAAGWAQGRVVSMDMFRKASELGLTGLEVTVKLGGSGLGYAMKAKVCETLAAADFGFAMSLVNTHNVALKLSQCASDAVQKRYIPGLLNGELSGCTALTEHSSGSDFGAISMRAVRSEGGWTLNGEKIWITNARHASVAIVYAQCGDIGARDGIAAFVVDLNAEGSVRRSRDAGFSLTSAGIGDFSLSDVFVPDDHLLLAPGTAFKSILTEINGARTYVAAMCCGMLDAALDEASSYGQARRSFGKSLAEHQGWRFALAQAEVDLAASCALVTAAIAQIEGGSDAQLLSAQAKIHAVQTCQRHLATALHAMGAEGLRQEHCVTRHIGAAQIAALVDGTTEMLLERVAKLARPASQ</sequence>
<dbReference type="Gene3D" id="2.40.110.10">
    <property type="entry name" value="Butyryl-CoA Dehydrogenase, subunit A, domain 2"/>
    <property type="match status" value="1"/>
</dbReference>
<keyword evidence="5 7" id="KW-0274">FAD</keyword>
<organism evidence="11 12">
    <name type="scientific">Thioclava nitratireducens</name>
    <dbReference type="NCBI Taxonomy" id="1915078"/>
    <lineage>
        <taxon>Bacteria</taxon>
        <taxon>Pseudomonadati</taxon>
        <taxon>Pseudomonadota</taxon>
        <taxon>Alphaproteobacteria</taxon>
        <taxon>Rhodobacterales</taxon>
        <taxon>Paracoccaceae</taxon>
        <taxon>Thioclava</taxon>
    </lineage>
</organism>
<dbReference type="InterPro" id="IPR013786">
    <property type="entry name" value="AcylCoA_DH/ox_N"/>
</dbReference>
<dbReference type="Pfam" id="PF02770">
    <property type="entry name" value="Acyl-CoA_dh_M"/>
    <property type="match status" value="1"/>
</dbReference>
<comment type="similarity">
    <text evidence="2 7">Belongs to the acyl-CoA dehydrogenase family.</text>
</comment>
<dbReference type="Proteomes" id="UP000185622">
    <property type="component" value="Chromosome"/>
</dbReference>
<dbReference type="InterPro" id="IPR009100">
    <property type="entry name" value="AcylCoA_DH/oxidase_NM_dom_sf"/>
</dbReference>
<keyword evidence="6 7" id="KW-0560">Oxidoreductase</keyword>
<dbReference type="InterPro" id="IPR009075">
    <property type="entry name" value="AcylCo_DH/oxidase_C"/>
</dbReference>
<keyword evidence="4 7" id="KW-0285">Flavoprotein</keyword>
<dbReference type="SUPFAM" id="SSF47203">
    <property type="entry name" value="Acyl-CoA dehydrogenase C-terminal domain-like"/>
    <property type="match status" value="1"/>
</dbReference>
<dbReference type="SUPFAM" id="SSF56645">
    <property type="entry name" value="Acyl-CoA dehydrogenase NM domain-like"/>
    <property type="match status" value="1"/>
</dbReference>
<dbReference type="PROSITE" id="PS00072">
    <property type="entry name" value="ACYL_COA_DH_1"/>
    <property type="match status" value="1"/>
</dbReference>
<dbReference type="InterPro" id="IPR050741">
    <property type="entry name" value="Acyl-CoA_dehydrogenase"/>
</dbReference>
<dbReference type="Pfam" id="PF00441">
    <property type="entry name" value="Acyl-CoA_dh_1"/>
    <property type="match status" value="1"/>
</dbReference>
<keyword evidence="12" id="KW-1185">Reference proteome</keyword>
<comment type="cofactor">
    <cofactor evidence="1 7">
        <name>FAD</name>
        <dbReference type="ChEBI" id="CHEBI:57692"/>
    </cofactor>
</comment>
<evidence type="ECO:0000256" key="4">
    <source>
        <dbReference type="ARBA" id="ARBA00022630"/>
    </source>
</evidence>
<evidence type="ECO:0000256" key="5">
    <source>
        <dbReference type="ARBA" id="ARBA00022827"/>
    </source>
</evidence>
<evidence type="ECO:0000256" key="7">
    <source>
        <dbReference type="RuleBase" id="RU362125"/>
    </source>
</evidence>
<protein>
    <recommendedName>
        <fullName evidence="3">Medium-chain specific acyl-CoA dehydrogenase, mitochondrial</fullName>
    </recommendedName>
</protein>
<feature type="domain" description="Acyl-CoA oxidase/dehydrogenase middle" evidence="9">
    <location>
        <begin position="118"/>
        <end position="213"/>
    </location>
</feature>
<evidence type="ECO:0000256" key="1">
    <source>
        <dbReference type="ARBA" id="ARBA00001974"/>
    </source>
</evidence>
<dbReference type="InterPro" id="IPR037069">
    <property type="entry name" value="AcylCoA_DH/ox_N_sf"/>
</dbReference>
<name>A0ABN4XD37_9RHOB</name>
<evidence type="ECO:0000256" key="6">
    <source>
        <dbReference type="ARBA" id="ARBA00023002"/>
    </source>
</evidence>
<dbReference type="RefSeq" id="WP_075777426.1">
    <property type="nucleotide sequence ID" value="NZ_CP019437.1"/>
</dbReference>
<dbReference type="Gene3D" id="1.10.540.10">
    <property type="entry name" value="Acyl-CoA dehydrogenase/oxidase, N-terminal domain"/>
    <property type="match status" value="1"/>
</dbReference>
<feature type="domain" description="Acyl-CoA dehydrogenase/oxidase N-terminal" evidence="10">
    <location>
        <begin position="5"/>
        <end position="114"/>
    </location>
</feature>
<dbReference type="EMBL" id="CP019437">
    <property type="protein sequence ID" value="AQS47198.1"/>
    <property type="molecule type" value="Genomic_DNA"/>
</dbReference>
<dbReference type="Pfam" id="PF02771">
    <property type="entry name" value="Acyl-CoA_dh_N"/>
    <property type="match status" value="1"/>
</dbReference>
<evidence type="ECO:0000313" key="12">
    <source>
        <dbReference type="Proteomes" id="UP000185622"/>
    </source>
</evidence>
<dbReference type="Gene3D" id="1.20.140.10">
    <property type="entry name" value="Butyryl-CoA Dehydrogenase, subunit A, domain 3"/>
    <property type="match status" value="1"/>
</dbReference>
<proteinExistence type="inferred from homology"/>
<dbReference type="PANTHER" id="PTHR48083:SF2">
    <property type="entry name" value="MEDIUM-CHAIN SPECIFIC ACYL-COA DEHYDROGENASE, MITOCHONDRIAL"/>
    <property type="match status" value="1"/>
</dbReference>
<reference evidence="11 12" key="1">
    <citation type="submission" date="2017-01" db="EMBL/GenBank/DDBJ databases">
        <title>The complete genome sequence of a sulfur-oxidizing marine bacterium Thioclava sp. 25B10_4T.</title>
        <authorList>
            <person name="Liu Y."/>
            <person name="Lai Q."/>
            <person name="Shao Z."/>
        </authorList>
    </citation>
    <scope>NUCLEOTIDE SEQUENCE [LARGE SCALE GENOMIC DNA]</scope>
    <source>
        <strain evidence="11 12">25B10_4</strain>
    </source>
</reference>
<evidence type="ECO:0000259" key="10">
    <source>
        <dbReference type="Pfam" id="PF02771"/>
    </source>
</evidence>
<dbReference type="InterPro" id="IPR006089">
    <property type="entry name" value="Acyl-CoA_DH_CS"/>
</dbReference>
<feature type="domain" description="Acyl-CoA dehydrogenase/oxidase C-terminal" evidence="8">
    <location>
        <begin position="228"/>
        <end position="371"/>
    </location>
</feature>
<dbReference type="PIRSF" id="PIRSF016578">
    <property type="entry name" value="HsaA"/>
    <property type="match status" value="1"/>
</dbReference>
<dbReference type="InterPro" id="IPR036250">
    <property type="entry name" value="AcylCo_DH-like_C"/>
</dbReference>
<dbReference type="InterPro" id="IPR006091">
    <property type="entry name" value="Acyl-CoA_Oxase/DH_mid-dom"/>
</dbReference>
<evidence type="ECO:0000259" key="9">
    <source>
        <dbReference type="Pfam" id="PF02770"/>
    </source>
</evidence>
<dbReference type="InterPro" id="IPR046373">
    <property type="entry name" value="Acyl-CoA_Oxase/DH_mid-dom_sf"/>
</dbReference>
<evidence type="ECO:0000256" key="2">
    <source>
        <dbReference type="ARBA" id="ARBA00009347"/>
    </source>
</evidence>
<dbReference type="PANTHER" id="PTHR48083">
    <property type="entry name" value="MEDIUM-CHAIN SPECIFIC ACYL-COA DEHYDROGENASE, MITOCHONDRIAL-RELATED"/>
    <property type="match status" value="1"/>
</dbReference>
<evidence type="ECO:0000256" key="3">
    <source>
        <dbReference type="ARBA" id="ARBA00019125"/>
    </source>
</evidence>
<evidence type="ECO:0000313" key="11">
    <source>
        <dbReference type="EMBL" id="AQS47198.1"/>
    </source>
</evidence>
<evidence type="ECO:0000259" key="8">
    <source>
        <dbReference type="Pfam" id="PF00441"/>
    </source>
</evidence>
<gene>
    <name evidence="11" type="ORF">BMG03_04820</name>
</gene>
<accession>A0ABN4XD37</accession>